<gene>
    <name evidence="1" type="ORF">FD754_006595</name>
</gene>
<dbReference type="EMBL" id="VCEA01000001">
    <property type="protein sequence ID" value="KAB0362439.1"/>
    <property type="molecule type" value="Genomic_DNA"/>
</dbReference>
<organism evidence="1 2">
    <name type="scientific">Muntiacus muntjak</name>
    <name type="common">Barking deer</name>
    <name type="synonym">Indian muntjac</name>
    <dbReference type="NCBI Taxonomy" id="9888"/>
    <lineage>
        <taxon>Eukaryota</taxon>
        <taxon>Metazoa</taxon>
        <taxon>Chordata</taxon>
        <taxon>Craniata</taxon>
        <taxon>Vertebrata</taxon>
        <taxon>Euteleostomi</taxon>
        <taxon>Mammalia</taxon>
        <taxon>Eutheria</taxon>
        <taxon>Laurasiatheria</taxon>
        <taxon>Artiodactyla</taxon>
        <taxon>Ruminantia</taxon>
        <taxon>Pecora</taxon>
        <taxon>Cervidae</taxon>
        <taxon>Muntiacinae</taxon>
        <taxon>Muntiacus</taxon>
    </lineage>
</organism>
<sequence length="134" mass="14747">SAVPKPLRPGSSPDSKVTLVLPVSAGTEDQRWPQALPICRSAGPGTRTSLLYGKGARVCGNVTPASFGGKSPAFGFLWWRAKDGLPRDLVESWQCPLWKTGTWCKPWEKVPMEIIFSIFKIFYLKNDGLSLNLL</sequence>
<evidence type="ECO:0000313" key="1">
    <source>
        <dbReference type="EMBL" id="KAB0362439.1"/>
    </source>
</evidence>
<proteinExistence type="predicted"/>
<name>A0A5N3WKW0_MUNMU</name>
<evidence type="ECO:0000313" key="2">
    <source>
        <dbReference type="Proteomes" id="UP000326458"/>
    </source>
</evidence>
<feature type="non-terminal residue" evidence="1">
    <location>
        <position position="1"/>
    </location>
</feature>
<dbReference type="Proteomes" id="UP000326458">
    <property type="component" value="Unassembled WGS sequence"/>
</dbReference>
<reference evidence="1 2" key="1">
    <citation type="submission" date="2019-06" db="EMBL/GenBank/DDBJ databases">
        <title>Discovery of a novel chromosome fission-fusion reversal in muntjac.</title>
        <authorList>
            <person name="Mudd A.B."/>
            <person name="Bredeson J.V."/>
            <person name="Baum R."/>
            <person name="Hockemeyer D."/>
            <person name="Rokhsar D.S."/>
        </authorList>
    </citation>
    <scope>NUCLEOTIDE SEQUENCE [LARGE SCALE GENOMIC DNA]</scope>
    <source>
        <strain evidence="1">UTSW_UCB_Mm</strain>
        <tissue evidence="1">Fibroblast cell line</tissue>
    </source>
</reference>
<keyword evidence="2" id="KW-1185">Reference proteome</keyword>
<dbReference type="AlphaFoldDB" id="A0A5N3WKW0"/>
<accession>A0A5N3WKW0</accession>
<comment type="caution">
    <text evidence="1">The sequence shown here is derived from an EMBL/GenBank/DDBJ whole genome shotgun (WGS) entry which is preliminary data.</text>
</comment>
<protein>
    <submittedName>
        <fullName evidence="1">Uncharacterized protein</fullName>
    </submittedName>
</protein>